<name>A0A1D3DMD7_9ACTN</name>
<dbReference type="AlphaFoldDB" id="A0A1D3DMD7"/>
<dbReference type="eggNOG" id="COG0394">
    <property type="taxonomic scope" value="Bacteria"/>
</dbReference>
<evidence type="ECO:0000256" key="1">
    <source>
        <dbReference type="SAM" id="MobiDB-lite"/>
    </source>
</evidence>
<protein>
    <submittedName>
        <fullName evidence="2">Uncharacterized protein</fullName>
    </submittedName>
</protein>
<dbReference type="Proteomes" id="UP000095329">
    <property type="component" value="Unassembled WGS sequence"/>
</dbReference>
<evidence type="ECO:0000313" key="2">
    <source>
        <dbReference type="EMBL" id="OEJ93484.1"/>
    </source>
</evidence>
<gene>
    <name evidence="2" type="ORF">J116_002430</name>
</gene>
<organism evidence="2 3">
    <name type="scientific">Streptomyces thermolilacinus SPC6</name>
    <dbReference type="NCBI Taxonomy" id="1306406"/>
    <lineage>
        <taxon>Bacteria</taxon>
        <taxon>Bacillati</taxon>
        <taxon>Actinomycetota</taxon>
        <taxon>Actinomycetes</taxon>
        <taxon>Kitasatosporales</taxon>
        <taxon>Streptomycetaceae</taxon>
        <taxon>Streptomyces</taxon>
    </lineage>
</organism>
<sequence>MSAAPAPALPAERPAAGAARLPAQHIGRFAPETAQGLPTDSGRSLPGTAAVTTRLVVDRAAHRAGLTEAGSDTADAFPRPLTDEGVQGGHDPHMGCGDTCLAVPGRRSLDWPVADPDGTPIAVVRRIRDAIDRRITDPLAGAPST</sequence>
<accession>A0A1D3DMD7</accession>
<feature type="region of interest" description="Disordered" evidence="1">
    <location>
        <begin position="66"/>
        <end position="92"/>
    </location>
</feature>
<dbReference type="EMBL" id="ASHX02000001">
    <property type="protein sequence ID" value="OEJ93484.1"/>
    <property type="molecule type" value="Genomic_DNA"/>
</dbReference>
<proteinExistence type="predicted"/>
<dbReference type="RefSeq" id="WP_023590951.1">
    <property type="nucleotide sequence ID" value="NZ_ASHX02000001.1"/>
</dbReference>
<reference evidence="2 3" key="1">
    <citation type="journal article" date="2013" name="Genome Announc.">
        <title>Genome Sequence of Streptomyces violaceusniger Strain SPC6, a Halotolerant Streptomycete That Exhibits Rapid Growth and Development.</title>
        <authorList>
            <person name="Chen X."/>
            <person name="Zhang B."/>
            <person name="Zhang W."/>
            <person name="Wu X."/>
            <person name="Zhang M."/>
            <person name="Chen T."/>
            <person name="Liu G."/>
            <person name="Dyson P."/>
        </authorList>
    </citation>
    <scope>NUCLEOTIDE SEQUENCE [LARGE SCALE GENOMIC DNA]</scope>
    <source>
        <strain evidence="2 3">SPC6</strain>
    </source>
</reference>
<keyword evidence="3" id="KW-1185">Reference proteome</keyword>
<dbReference type="Gene3D" id="3.40.50.2300">
    <property type="match status" value="1"/>
</dbReference>
<dbReference type="OrthoDB" id="9799372at2"/>
<comment type="caution">
    <text evidence="2">The sequence shown here is derived from an EMBL/GenBank/DDBJ whole genome shotgun (WGS) entry which is preliminary data.</text>
</comment>
<evidence type="ECO:0000313" key="3">
    <source>
        <dbReference type="Proteomes" id="UP000095329"/>
    </source>
</evidence>
<dbReference type="STRING" id="1306406.J116_002430"/>